<dbReference type="STRING" id="330214.NIDE1613"/>
<keyword evidence="3" id="KW-1185">Reference proteome</keyword>
<dbReference type="InterPro" id="IPR010921">
    <property type="entry name" value="Trp_repressor/repl_initiator"/>
</dbReference>
<dbReference type="Pfam" id="PF01527">
    <property type="entry name" value="HTH_Tnp_1"/>
    <property type="match status" value="1"/>
</dbReference>
<dbReference type="SUPFAM" id="SSF48295">
    <property type="entry name" value="TrpR-like"/>
    <property type="match status" value="1"/>
</dbReference>
<feature type="compositionally biased region" description="Polar residues" evidence="1">
    <location>
        <begin position="8"/>
        <end position="22"/>
    </location>
</feature>
<name>D8PDN9_9BACT</name>
<evidence type="ECO:0000256" key="1">
    <source>
        <dbReference type="SAM" id="MobiDB-lite"/>
    </source>
</evidence>
<dbReference type="HOGENOM" id="CLU_027402_34_5_0"/>
<dbReference type="Gene3D" id="1.10.10.60">
    <property type="entry name" value="Homeodomain-like"/>
    <property type="match status" value="1"/>
</dbReference>
<organism evidence="2 3">
    <name type="scientific">Nitrospira defluvii</name>
    <dbReference type="NCBI Taxonomy" id="330214"/>
    <lineage>
        <taxon>Bacteria</taxon>
        <taxon>Pseudomonadati</taxon>
        <taxon>Nitrospirota</taxon>
        <taxon>Nitrospiria</taxon>
        <taxon>Nitrospirales</taxon>
        <taxon>Nitrospiraceae</taxon>
        <taxon>Nitrospira</taxon>
    </lineage>
</organism>
<dbReference type="GO" id="GO:0004803">
    <property type="term" value="F:transposase activity"/>
    <property type="evidence" value="ECO:0007669"/>
    <property type="project" value="InterPro"/>
</dbReference>
<dbReference type="KEGG" id="nde:NIDE1613"/>
<evidence type="ECO:0000313" key="2">
    <source>
        <dbReference type="EMBL" id="CBK41348.1"/>
    </source>
</evidence>
<feature type="region of interest" description="Disordered" evidence="1">
    <location>
        <begin position="1"/>
        <end position="22"/>
    </location>
</feature>
<reference evidence="2 3" key="1">
    <citation type="journal article" date="2010" name="Proc. Natl. Acad. Sci. U.S.A.">
        <title>A Nitrospira metagenome illuminates the physiology and evolution of globally important nitrite-oxidizing bacteria.</title>
        <authorList>
            <person name="Lucker S."/>
            <person name="Wagner M."/>
            <person name="Maixner F."/>
            <person name="Pelletier E."/>
            <person name="Koch H."/>
            <person name="Vacherie B."/>
            <person name="Rattei T."/>
            <person name="Sinninghe Damste J."/>
            <person name="Spieck E."/>
            <person name="Le Paslier D."/>
            <person name="Daims H."/>
        </authorList>
    </citation>
    <scope>NUCLEOTIDE SEQUENCE [LARGE SCALE GENOMIC DNA]</scope>
</reference>
<dbReference type="eggNOG" id="COG2963">
    <property type="taxonomic scope" value="Bacteria"/>
</dbReference>
<accession>D8PDN9</accession>
<dbReference type="Proteomes" id="UP000001660">
    <property type="component" value="Chromosome"/>
</dbReference>
<evidence type="ECO:0000313" key="3">
    <source>
        <dbReference type="Proteomes" id="UP000001660"/>
    </source>
</evidence>
<gene>
    <name evidence="2" type="ORF">NIDE1613</name>
</gene>
<dbReference type="EMBL" id="FP929003">
    <property type="protein sequence ID" value="CBK41348.1"/>
    <property type="molecule type" value="Genomic_DNA"/>
</dbReference>
<sequence>MARRRGHTQAQTLAASRQAESGTTVAEICRAVGISEQTFYGWKRKYAGSG</sequence>
<proteinExistence type="predicted"/>
<dbReference type="GO" id="GO:0043565">
    <property type="term" value="F:sequence-specific DNA binding"/>
    <property type="evidence" value="ECO:0007669"/>
    <property type="project" value="InterPro"/>
</dbReference>
<dbReference type="AlphaFoldDB" id="D8PDN9"/>
<dbReference type="OrthoDB" id="9816028at2"/>
<dbReference type="GO" id="GO:0006313">
    <property type="term" value="P:DNA transposition"/>
    <property type="evidence" value="ECO:0007669"/>
    <property type="project" value="InterPro"/>
</dbReference>
<dbReference type="InterPro" id="IPR002514">
    <property type="entry name" value="Transposase_8"/>
</dbReference>
<protein>
    <submittedName>
        <fullName evidence="2">Transposase (N-terminal)</fullName>
    </submittedName>
</protein>